<sequence length="190" mass="21472">MQIKRKTWIENIAGAKPEHQIYLDESGINTNLTRHYAHAVHGKRAIDATPVNTPAGTTVLSSIRLNGSLVYTTYQGGTTAQRFREYMKEQLILSLEKDDVVIMDNMRSHHSKIVTELLDKAGISYIYLPLPPYSPDLNPIEKMWSKMKSILRKRKIRIASELPEAVKAALESVSTNDCRGWFRACGICVN</sequence>
<proteinExistence type="predicted"/>
<dbReference type="NCBIfam" id="NF033545">
    <property type="entry name" value="transpos_IS630"/>
    <property type="match status" value="1"/>
</dbReference>
<dbReference type="Proteomes" id="UP001473063">
    <property type="component" value="Unassembled WGS sequence"/>
</dbReference>
<dbReference type="EMBL" id="JBBMEJ010000003">
    <property type="protein sequence ID" value="MEQ2370188.1"/>
    <property type="molecule type" value="Genomic_DNA"/>
</dbReference>
<protein>
    <submittedName>
        <fullName evidence="2">IS630 family transposase</fullName>
    </submittedName>
</protein>
<keyword evidence="3" id="KW-1185">Reference proteome</keyword>
<accession>A0ABV1BC24</accession>
<dbReference type="InterPro" id="IPR036397">
    <property type="entry name" value="RNaseH_sf"/>
</dbReference>
<feature type="domain" description="Tc1-like transposase DDE" evidence="1">
    <location>
        <begin position="21"/>
        <end position="162"/>
    </location>
</feature>
<name>A0ABV1BC24_9FIRM</name>
<organism evidence="2 3">
    <name type="scientific">Blautia aquisgranensis</name>
    <dbReference type="NCBI Taxonomy" id="3133153"/>
    <lineage>
        <taxon>Bacteria</taxon>
        <taxon>Bacillati</taxon>
        <taxon>Bacillota</taxon>
        <taxon>Clostridia</taxon>
        <taxon>Lachnospirales</taxon>
        <taxon>Lachnospiraceae</taxon>
        <taxon>Blautia</taxon>
    </lineage>
</organism>
<evidence type="ECO:0000313" key="2">
    <source>
        <dbReference type="EMBL" id="MEQ2370188.1"/>
    </source>
</evidence>
<dbReference type="PANTHER" id="PTHR46564:SF1">
    <property type="entry name" value="TRANSPOSASE"/>
    <property type="match status" value="1"/>
</dbReference>
<evidence type="ECO:0000313" key="3">
    <source>
        <dbReference type="Proteomes" id="UP001473063"/>
    </source>
</evidence>
<dbReference type="InterPro" id="IPR038717">
    <property type="entry name" value="Tc1-like_DDE_dom"/>
</dbReference>
<evidence type="ECO:0000259" key="1">
    <source>
        <dbReference type="Pfam" id="PF13358"/>
    </source>
</evidence>
<dbReference type="PANTHER" id="PTHR46564">
    <property type="entry name" value="TRANSPOSASE"/>
    <property type="match status" value="1"/>
</dbReference>
<comment type="caution">
    <text evidence="2">The sequence shown here is derived from an EMBL/GenBank/DDBJ whole genome shotgun (WGS) entry which is preliminary data.</text>
</comment>
<dbReference type="RefSeq" id="WP_349056169.1">
    <property type="nucleotide sequence ID" value="NZ_JBBMEJ010000003.1"/>
</dbReference>
<gene>
    <name evidence="2" type="ORF">WMO28_04370</name>
</gene>
<dbReference type="Pfam" id="PF13358">
    <property type="entry name" value="DDE_3"/>
    <property type="match status" value="1"/>
</dbReference>
<dbReference type="Gene3D" id="3.30.420.10">
    <property type="entry name" value="Ribonuclease H-like superfamily/Ribonuclease H"/>
    <property type="match status" value="1"/>
</dbReference>
<dbReference type="InterPro" id="IPR047655">
    <property type="entry name" value="Transpos_IS630-like"/>
</dbReference>
<reference evidence="2 3" key="1">
    <citation type="submission" date="2024-03" db="EMBL/GenBank/DDBJ databases">
        <title>Human intestinal bacterial collection.</title>
        <authorList>
            <person name="Pauvert C."/>
            <person name="Hitch T.C.A."/>
            <person name="Clavel T."/>
        </authorList>
    </citation>
    <scope>NUCLEOTIDE SEQUENCE [LARGE SCALE GENOMIC DNA]</scope>
    <source>
        <strain evidence="2 3">CLA-JM-H16</strain>
    </source>
</reference>